<dbReference type="AlphaFoldDB" id="W4M276"/>
<proteinExistence type="predicted"/>
<accession>W4M276</accession>
<dbReference type="InterPro" id="IPR011050">
    <property type="entry name" value="Pectin_lyase_fold/virulence"/>
</dbReference>
<dbReference type="SMART" id="SM00710">
    <property type="entry name" value="PbH1"/>
    <property type="match status" value="8"/>
</dbReference>
<evidence type="ECO:0000313" key="3">
    <source>
        <dbReference type="Proteomes" id="UP000019140"/>
    </source>
</evidence>
<dbReference type="HOGENOM" id="CLU_637260_0_0_7"/>
<evidence type="ECO:0000313" key="2">
    <source>
        <dbReference type="EMBL" id="ETX04280.1"/>
    </source>
</evidence>
<dbReference type="InterPro" id="IPR011459">
    <property type="entry name" value="DUF1565"/>
</dbReference>
<keyword evidence="3" id="KW-1185">Reference proteome</keyword>
<dbReference type="Gene3D" id="2.160.20.10">
    <property type="entry name" value="Single-stranded right-handed beta-helix, Pectin lyase-like"/>
    <property type="match status" value="1"/>
</dbReference>
<feature type="domain" description="DUF1565" evidence="1">
    <location>
        <begin position="18"/>
        <end position="141"/>
    </location>
</feature>
<sequence length="430" mass="45623">MPPVVPHLLYVSATDATAAYPSITAALRHANAGDTVVVGAGRYSPSQTREHFPLYVPPGVSLLGTGQDTCVIDGEGATAPSFRPVLEAQSLILLGDHSTLSDFTITNSGGNGIGNQPGARVQIIRNTIQAHGQHGIIVSGPEEALIKDNLFRDNGTLKYGPETPRPAAARQGHHIFVQGKSGAANRMLICDNTMSRAFADGIAIVVFFDEADGVHMHVRVWRNTIEQSERRGLTIAGSFGPSHNRVEIDVRHNVIRNNHALAVGAQAARPLATQLLRDNRLRMHLVDNECRDNGDGVMLFGGFGPAEQNVLEATVIGNIITGAARYGLRMIGGVGMLGYAAHHNRVQAVVHRNRIEGAGTSAVFLQGGAADSQADVTGNAVLTHIVDNELLATNAASSMLLNDGLPGNNVHVEAPIPLHERVAEPMAYEA</sequence>
<reference evidence="2 3" key="1">
    <citation type="journal article" date="2014" name="Nature">
        <title>An environmental bacterial taxon with a large and distinct metabolic repertoire.</title>
        <authorList>
            <person name="Wilson M.C."/>
            <person name="Mori T."/>
            <person name="Ruckert C."/>
            <person name="Uria A.R."/>
            <person name="Helf M.J."/>
            <person name="Takada K."/>
            <person name="Gernert C."/>
            <person name="Steffens U.A."/>
            <person name="Heycke N."/>
            <person name="Schmitt S."/>
            <person name="Rinke C."/>
            <person name="Helfrich E.J."/>
            <person name="Brachmann A.O."/>
            <person name="Gurgui C."/>
            <person name="Wakimoto T."/>
            <person name="Kracht M."/>
            <person name="Crusemann M."/>
            <person name="Hentschel U."/>
            <person name="Abe I."/>
            <person name="Matsunaga S."/>
            <person name="Kalinowski J."/>
            <person name="Takeyama H."/>
            <person name="Piel J."/>
        </authorList>
    </citation>
    <scope>NUCLEOTIDE SEQUENCE [LARGE SCALE GENOMIC DNA]</scope>
    <source>
        <strain evidence="3">TSY2</strain>
    </source>
</reference>
<dbReference type="EMBL" id="AZHX01001257">
    <property type="protein sequence ID" value="ETX04280.1"/>
    <property type="molecule type" value="Genomic_DNA"/>
</dbReference>
<dbReference type="Pfam" id="PF07602">
    <property type="entry name" value="DUF1565"/>
    <property type="match status" value="1"/>
</dbReference>
<comment type="caution">
    <text evidence="2">The sequence shown here is derived from an EMBL/GenBank/DDBJ whole genome shotgun (WGS) entry which is preliminary data.</text>
</comment>
<name>W4M276_9BACT</name>
<protein>
    <recommendedName>
        <fullName evidence="1">DUF1565 domain-containing protein</fullName>
    </recommendedName>
</protein>
<gene>
    <name evidence="2" type="ORF">ETSY2_29695</name>
</gene>
<dbReference type="SUPFAM" id="SSF51126">
    <property type="entry name" value="Pectin lyase-like"/>
    <property type="match status" value="1"/>
</dbReference>
<evidence type="ECO:0000259" key="1">
    <source>
        <dbReference type="Pfam" id="PF07602"/>
    </source>
</evidence>
<dbReference type="Proteomes" id="UP000019140">
    <property type="component" value="Unassembled WGS sequence"/>
</dbReference>
<dbReference type="InterPro" id="IPR012334">
    <property type="entry name" value="Pectin_lyas_fold"/>
</dbReference>
<dbReference type="InterPro" id="IPR006626">
    <property type="entry name" value="PbH1"/>
</dbReference>
<organism evidence="2 3">
    <name type="scientific">Candidatus Entotheonella gemina</name>
    <dbReference type="NCBI Taxonomy" id="1429439"/>
    <lineage>
        <taxon>Bacteria</taxon>
        <taxon>Pseudomonadati</taxon>
        <taxon>Nitrospinota/Tectimicrobiota group</taxon>
        <taxon>Candidatus Tectimicrobiota</taxon>
        <taxon>Candidatus Entotheonellia</taxon>
        <taxon>Candidatus Entotheonellales</taxon>
        <taxon>Candidatus Entotheonellaceae</taxon>
        <taxon>Candidatus Entotheonella</taxon>
    </lineage>
</organism>